<dbReference type="CDD" id="cd01285">
    <property type="entry name" value="nucleoside_deaminase"/>
    <property type="match status" value="1"/>
</dbReference>
<gene>
    <name evidence="6" type="ORF">IPJ38_11535</name>
</gene>
<accession>A0A935MWB0</accession>
<dbReference type="FunFam" id="3.40.140.10:FF:000011">
    <property type="entry name" value="tRNA-specific adenosine deaminase"/>
    <property type="match status" value="1"/>
</dbReference>
<comment type="caution">
    <text evidence="6">The sequence shown here is derived from an EMBL/GenBank/DDBJ whole genome shotgun (WGS) entry which is preliminary data.</text>
</comment>
<dbReference type="AlphaFoldDB" id="A0A935MWB0"/>
<evidence type="ECO:0000259" key="5">
    <source>
        <dbReference type="PROSITE" id="PS51747"/>
    </source>
</evidence>
<sequence length="157" mass="17420">MNNDQFYLSRAIELALKSARSGDGGPFGAVIVCDGKIISESGNQVVRTCDPTAHAEIMAIRTACVAANNFHLPNATLYASSEPCPMCLSAAYWARIERIVFANSRAEAAAIGFCDDELYEELNRHFSARSIIMEHQPMPEALLPMHYWINKTDRTCY</sequence>
<feature type="domain" description="CMP/dCMP-type deaminase" evidence="5">
    <location>
        <begin position="2"/>
        <end position="116"/>
    </location>
</feature>
<dbReference type="Proteomes" id="UP000739411">
    <property type="component" value="Unassembled WGS sequence"/>
</dbReference>
<evidence type="ECO:0000256" key="1">
    <source>
        <dbReference type="ARBA" id="ARBA00006576"/>
    </source>
</evidence>
<evidence type="ECO:0000256" key="4">
    <source>
        <dbReference type="ARBA" id="ARBA00022833"/>
    </source>
</evidence>
<dbReference type="InterPro" id="IPR016193">
    <property type="entry name" value="Cytidine_deaminase-like"/>
</dbReference>
<dbReference type="InterPro" id="IPR002125">
    <property type="entry name" value="CMP_dCMP_dom"/>
</dbReference>
<evidence type="ECO:0000256" key="2">
    <source>
        <dbReference type="ARBA" id="ARBA00022723"/>
    </source>
</evidence>
<dbReference type="PROSITE" id="PS51747">
    <property type="entry name" value="CYT_DCMP_DEAMINASES_2"/>
    <property type="match status" value="1"/>
</dbReference>
<dbReference type="Pfam" id="PF00383">
    <property type="entry name" value="dCMP_cyt_deam_1"/>
    <property type="match status" value="1"/>
</dbReference>
<name>A0A935MWB0_9RHOO</name>
<dbReference type="PANTHER" id="PTHR11079:SF161">
    <property type="entry name" value="CMP_DCMP-TYPE DEAMINASE DOMAIN-CONTAINING PROTEIN"/>
    <property type="match status" value="1"/>
</dbReference>
<organism evidence="6 7">
    <name type="scientific">Candidatus Dechloromonas phosphorivorans</name>
    <dbReference type="NCBI Taxonomy" id="2899244"/>
    <lineage>
        <taxon>Bacteria</taxon>
        <taxon>Pseudomonadati</taxon>
        <taxon>Pseudomonadota</taxon>
        <taxon>Betaproteobacteria</taxon>
        <taxon>Rhodocyclales</taxon>
        <taxon>Azonexaceae</taxon>
        <taxon>Dechloromonas</taxon>
    </lineage>
</organism>
<dbReference type="SUPFAM" id="SSF53927">
    <property type="entry name" value="Cytidine deaminase-like"/>
    <property type="match status" value="1"/>
</dbReference>
<keyword evidence="2" id="KW-0479">Metal-binding</keyword>
<evidence type="ECO:0000313" key="7">
    <source>
        <dbReference type="Proteomes" id="UP000739411"/>
    </source>
</evidence>
<proteinExistence type="inferred from homology"/>
<dbReference type="GO" id="GO:0006152">
    <property type="term" value="P:purine nucleoside catabolic process"/>
    <property type="evidence" value="ECO:0007669"/>
    <property type="project" value="TreeGrafter"/>
</dbReference>
<dbReference type="GO" id="GO:0047974">
    <property type="term" value="F:guanosine deaminase activity"/>
    <property type="evidence" value="ECO:0007669"/>
    <property type="project" value="TreeGrafter"/>
</dbReference>
<comment type="similarity">
    <text evidence="1">Belongs to the cytidine and deoxycytidylate deaminase family.</text>
</comment>
<dbReference type="Gene3D" id="3.40.140.10">
    <property type="entry name" value="Cytidine Deaminase, domain 2"/>
    <property type="match status" value="1"/>
</dbReference>
<dbReference type="GO" id="GO:0046872">
    <property type="term" value="F:metal ion binding"/>
    <property type="evidence" value="ECO:0007669"/>
    <property type="project" value="UniProtKB-KW"/>
</dbReference>
<evidence type="ECO:0000256" key="3">
    <source>
        <dbReference type="ARBA" id="ARBA00022801"/>
    </source>
</evidence>
<dbReference type="PANTHER" id="PTHR11079">
    <property type="entry name" value="CYTOSINE DEAMINASE FAMILY MEMBER"/>
    <property type="match status" value="1"/>
</dbReference>
<dbReference type="EMBL" id="JADJMS010000022">
    <property type="protein sequence ID" value="MBK7415637.1"/>
    <property type="molecule type" value="Genomic_DNA"/>
</dbReference>
<protein>
    <submittedName>
        <fullName evidence="6">Nucleoside deaminase</fullName>
    </submittedName>
</protein>
<keyword evidence="3" id="KW-0378">Hydrolase</keyword>
<reference evidence="6 7" key="1">
    <citation type="submission" date="2020-10" db="EMBL/GenBank/DDBJ databases">
        <title>Connecting structure to function with the recovery of over 1000 high-quality activated sludge metagenome-assembled genomes encoding full-length rRNA genes using long-read sequencing.</title>
        <authorList>
            <person name="Singleton C.M."/>
            <person name="Petriglieri F."/>
            <person name="Kristensen J.M."/>
            <person name="Kirkegaard R.H."/>
            <person name="Michaelsen T.Y."/>
            <person name="Andersen M.H."/>
            <person name="Karst S.M."/>
            <person name="Dueholm M.S."/>
            <person name="Nielsen P.H."/>
            <person name="Albertsen M."/>
        </authorList>
    </citation>
    <scope>NUCLEOTIDE SEQUENCE [LARGE SCALE GENOMIC DNA]</scope>
    <source>
        <strain evidence="6">EsbW_18-Q3-R4-48_BATAC.463</strain>
    </source>
</reference>
<evidence type="ECO:0000313" key="6">
    <source>
        <dbReference type="EMBL" id="MBK7415637.1"/>
    </source>
</evidence>
<keyword evidence="4" id="KW-0862">Zinc</keyword>